<comment type="caution">
    <text evidence="8">The sequence shown here is derived from an EMBL/GenBank/DDBJ whole genome shotgun (WGS) entry which is preliminary data.</text>
</comment>
<dbReference type="Gene3D" id="2.60.40.4270">
    <property type="entry name" value="Listeria-Bacteroides repeat domain"/>
    <property type="match status" value="3"/>
</dbReference>
<feature type="signal peptide" evidence="6">
    <location>
        <begin position="1"/>
        <end position="38"/>
    </location>
</feature>
<feature type="domain" description="SpaA-like prealbumin fold" evidence="7">
    <location>
        <begin position="1315"/>
        <end position="1394"/>
    </location>
</feature>
<dbReference type="InterPro" id="IPR041033">
    <property type="entry name" value="SpaA_PFL_dom_1"/>
</dbReference>
<sequence>MGETARRLERRIIRGGRRLLAGLLAIALTAAPVPEAEAAQFAEIDGFQVWIQWASGSSAEELNWNSVREEEKTVTLQVNYRSNQGGQSQGFAAGSVRIQVPGIGMASRTSVQQAEGVADNSGGEPLWDYVYDSSADTYTFTNRKEIDRETSFSGSFQIAWNFNSREVTHGYRQTVQAQLETGGRTEKTNGIGFSFTSSTDVHELEAEANALEGPDGLGENANSFYWVRYGVKETISEKARGAADKYYTVQLPEGAVLKRVGEGDATDLGGGLYRFPYKAYQNVYVAYPKSQFGGERAEQTFTLYGTYLDTEDEVKLAETAASVTPNDYGFVYNGSLYWVGKGGAVMEEADAVRKDRLYDGQVLNYSLMAIARYPEEEAKGKTASAVLLATESEYPVLATGSEIAAGRKEPEGTVRAAKPKPAKLKSAARATESELTASPSESGEYLIPEEDDVTGEIAVLSAQGRGKAMDIYLCDDFIDITDRDGSFRQLGDEEYEMVDLTIPSCGSFTNANGFPVESGKYTAEIVLGTDRHGEAAAAFPIDESSHTYRFPEGTNRFFIRIRNVTESLYINQFDIGLNVEYHLNPDKPVMDSGIIRNNDGLIVEYGGAHHNTVFDDSYLGSDAERVRQRDLDTYGLRVQRWYYNYPYESDTVYHDVNVFMDEFQGTERGYEGEVRFQSLFYRAENLEGWSLYSLLPLGMTADLERDEAQISISRFKDEFGDSVSSAFLEDGFSLLVTDDFRGTGRTLVEGRFDYEEAPVSCGDLAGLVSLRLPVRVSFEGVEEYGTSYVVGAEQILKSDGKRSSAYATDKNGRDDGTAFNDPDWADVDEDGDTGETLVFNSAAASITQVMATQMELKKTVSTPRTYGGYWTNRTEEGESRDIWAYFGHEYVYRLNLRNTGTPAKHVVIYDRLETGISADGEGSQWRGTFRRADVSRAEELGLEPAVWYSVKENPGTLESGDWTEEQPADLSDVRAVAVEFLAERMKTAEDVWIDLYMVAPPEEESLKGKRTVNGFSASFFAGGRDDRLDSNPVEVKLDRPKGTVAVEKVDAVSGEKLTGYVFELRTKDGELAAAIDEDGMTPEDVETGEYLLKEVKAPAGYGKVPDQEISIQMGLNRIRVEDPRLPGQIRVIKKDASDPERQLEGAVFALRREDGTLAAENLETDETGTLTISDLEWGTYYLEETKAPDGHYLYGGGRKYVTLNGENLSVELELENRSYGSAILTKKDKDRPGTYVAGAVYQLFDDRDRLVGTYTTDENGVIRADELEWGTYYFLEKEAAPGYEKNPARIEFTIYRDNALTPVELETEDEEKSASVRLTKYDGEDRDLRLSGAVYALKRKEGDGYMDMGSYKTDRRGELFIDNLKFGAYILQEIAAPEGYELTEGSQVEFTLGPSTAGQTLELTHENIRRKGALVLQKTDEEDVPVEGAVFDLYRDGNLYMENLVTDEYGLAEVGSLEEPVLEWGTYTLKEKEAPEGYILSGESWEFVIDSAHVRVPVTVKAVNRRQPGSVKLIKYKKGEKDVRVEGAEYGLYDTEGKLLQRQRTDENGEAVFGEIPWGAYYLQEISAPDPYVVSDAKLRFSINRDNCHVQQILEGEDEVKRTSLTITKKIEEDIYEPFGAPAFLYRIEGRDGTGSSHVWYRQIVLGEGERSGSVTLANIEASDENGYKITELPAVRYQLMDISGTHVHSPDLSAGCVTADLSSHTEAEAVFTNHLKEWQKYTHTSNAVNLVKKARSLTYLEVEYEGPEDVTAYFEDGAFDMAASRDFLNRYLTVTAYYDAADESGDLFRNLSPGEYRLEPGTLEGQGGAAPYTYHIRVVYQESGVEREGSFQVMAQAEKALYTLIYHDPHGKNTGAAEQKVRYGSTVLLNPDAPAGYAFGGWYESAGFEGQPYGGGETYTNEDRSQVDLYGKWTPMTYPIAYHLNGGTMAQGPASYTVETDSFSLPVPARAGYEFAGWTGSNGSTPQKTVTIARGSTGDKVFYANWTPLNYTITYQLNGGTMTGQKTVYTVETADFVLPQPGRDGFEFTGWTGSNGSTPQTDVVIRRGTMGNLSYTANWRELYGVLDEGPDFNGTVKELSTGQKSHTGTANTAIKSIQVTRTAPEGVETALVSAPESPVNIYAYFDGGTGTIYIVSPVSDLRLNPRSNNMFQNIDAVTSLDLTMFGSAGLKNISGMFRSCDSLTEINLSKLDTSQVEQMAWMFDSCRSLKTLDLRNFNTANVRSMFQMFGNDKNLTTIQYGSGFVYKEGCDAEMMFYLCPANKPAWNGTWHPSSGGFKPA</sequence>
<evidence type="ECO:0000256" key="4">
    <source>
        <dbReference type="ARBA" id="ARBA00022729"/>
    </source>
</evidence>
<dbReference type="InterPro" id="IPR013378">
    <property type="entry name" value="InlB-like_B-rpt"/>
</dbReference>
<dbReference type="InterPro" id="IPR032675">
    <property type="entry name" value="LRR_dom_sf"/>
</dbReference>
<dbReference type="Pfam" id="PF09479">
    <property type="entry name" value="Flg_new"/>
    <property type="match status" value="3"/>
</dbReference>
<dbReference type="PANTHER" id="PTHR36108:SF13">
    <property type="entry name" value="COLOSSIN-B-RELATED"/>
    <property type="match status" value="1"/>
</dbReference>
<dbReference type="EMBL" id="DXEU01000127">
    <property type="protein sequence ID" value="HIX52583.1"/>
    <property type="molecule type" value="Genomic_DNA"/>
</dbReference>
<comment type="subcellular location">
    <subcellularLocation>
        <location evidence="1">Cell envelope</location>
    </subcellularLocation>
</comment>
<dbReference type="Proteomes" id="UP000886780">
    <property type="component" value="Unassembled WGS sequence"/>
</dbReference>
<evidence type="ECO:0000259" key="7">
    <source>
        <dbReference type="Pfam" id="PF17802"/>
    </source>
</evidence>
<organism evidence="8 9">
    <name type="scientific">Candidatus Lachnoclostridium stercoripullorum</name>
    <dbReference type="NCBI Taxonomy" id="2838635"/>
    <lineage>
        <taxon>Bacteria</taxon>
        <taxon>Bacillati</taxon>
        <taxon>Bacillota</taxon>
        <taxon>Clostridia</taxon>
        <taxon>Lachnospirales</taxon>
        <taxon>Lachnospiraceae</taxon>
    </lineage>
</organism>
<feature type="domain" description="SpaA-like prealbumin fold" evidence="7">
    <location>
        <begin position="1511"/>
        <end position="1589"/>
    </location>
</feature>
<dbReference type="Pfam" id="PF17802">
    <property type="entry name" value="SpaA"/>
    <property type="match status" value="6"/>
</dbReference>
<feature type="domain" description="SpaA-like prealbumin fold" evidence="7">
    <location>
        <begin position="1222"/>
        <end position="1306"/>
    </location>
</feature>
<reference evidence="8" key="2">
    <citation type="submission" date="2021-04" db="EMBL/GenBank/DDBJ databases">
        <authorList>
            <person name="Gilroy R."/>
        </authorList>
    </citation>
    <scope>NUCLEOTIDE SEQUENCE</scope>
    <source>
        <strain evidence="8">ChiGjej4B4-12881</strain>
    </source>
</reference>
<comment type="similarity">
    <text evidence="2">Belongs to the serine-aspartate repeat-containing protein (SDr) family.</text>
</comment>
<evidence type="ECO:0000313" key="9">
    <source>
        <dbReference type="Proteomes" id="UP000886780"/>
    </source>
</evidence>
<feature type="region of interest" description="Disordered" evidence="5">
    <location>
        <begin position="803"/>
        <end position="822"/>
    </location>
</feature>
<keyword evidence="4 6" id="KW-0732">Signal</keyword>
<protein>
    <submittedName>
        <fullName evidence="8">InlB B-repeat-containing protein</fullName>
    </submittedName>
</protein>
<dbReference type="InterPro" id="IPR013783">
    <property type="entry name" value="Ig-like_fold"/>
</dbReference>
<dbReference type="InterPro" id="IPR011889">
    <property type="entry name" value="Liste_lipo_26"/>
</dbReference>
<name>A0A9D2AWJ7_9FIRM</name>
<feature type="chain" id="PRO_5039006744" evidence="6">
    <location>
        <begin position="39"/>
        <end position="2281"/>
    </location>
</feature>
<feature type="domain" description="SpaA-like prealbumin fold" evidence="7">
    <location>
        <begin position="1042"/>
        <end position="1112"/>
    </location>
</feature>
<reference evidence="8" key="1">
    <citation type="journal article" date="2021" name="PeerJ">
        <title>Extensive microbial diversity within the chicken gut microbiome revealed by metagenomics and culture.</title>
        <authorList>
            <person name="Gilroy R."/>
            <person name="Ravi A."/>
            <person name="Getino M."/>
            <person name="Pursley I."/>
            <person name="Horton D.L."/>
            <person name="Alikhan N.F."/>
            <person name="Baker D."/>
            <person name="Gharbi K."/>
            <person name="Hall N."/>
            <person name="Watson M."/>
            <person name="Adriaenssens E.M."/>
            <person name="Foster-Nyarko E."/>
            <person name="Jarju S."/>
            <person name="Secka A."/>
            <person name="Antonio M."/>
            <person name="Oren A."/>
            <person name="Chaudhuri R.R."/>
            <person name="La Ragione R."/>
            <person name="Hildebrand F."/>
            <person name="Pallen M.J."/>
        </authorList>
    </citation>
    <scope>NUCLEOTIDE SEQUENCE</scope>
    <source>
        <strain evidence="8">ChiGjej4B4-12881</strain>
    </source>
</reference>
<dbReference type="NCBIfam" id="TIGR02543">
    <property type="entry name" value="List_Bact_rpt"/>
    <property type="match status" value="2"/>
</dbReference>
<dbReference type="NCBIfam" id="TIGR02167">
    <property type="entry name" value="Liste_lipo_26"/>
    <property type="match status" value="2"/>
</dbReference>
<dbReference type="GO" id="GO:0030313">
    <property type="term" value="C:cell envelope"/>
    <property type="evidence" value="ECO:0007669"/>
    <property type="project" value="UniProtKB-SubCell"/>
</dbReference>
<accession>A0A9D2AWJ7</accession>
<feature type="region of interest" description="Disordered" evidence="5">
    <location>
        <begin position="407"/>
        <end position="445"/>
    </location>
</feature>
<evidence type="ECO:0000256" key="6">
    <source>
        <dbReference type="SAM" id="SignalP"/>
    </source>
</evidence>
<dbReference type="SUPFAM" id="SSF49478">
    <property type="entry name" value="Cna protein B-type domain"/>
    <property type="match status" value="3"/>
</dbReference>
<dbReference type="Gene3D" id="3.80.10.10">
    <property type="entry name" value="Ribonuclease Inhibitor"/>
    <property type="match status" value="1"/>
</dbReference>
<proteinExistence type="inferred from homology"/>
<dbReference type="Gene3D" id="2.60.40.10">
    <property type="entry name" value="Immunoglobulins"/>
    <property type="match status" value="6"/>
</dbReference>
<evidence type="ECO:0000313" key="8">
    <source>
        <dbReference type="EMBL" id="HIX52583.1"/>
    </source>
</evidence>
<dbReference type="Pfam" id="PF03382">
    <property type="entry name" value="DUF285"/>
    <property type="match status" value="1"/>
</dbReference>
<dbReference type="InterPro" id="IPR042229">
    <property type="entry name" value="Listeria/Bacterioides_rpt_sf"/>
</dbReference>
<dbReference type="SUPFAM" id="SSF52047">
    <property type="entry name" value="RNI-like"/>
    <property type="match status" value="1"/>
</dbReference>
<dbReference type="PANTHER" id="PTHR36108">
    <property type="entry name" value="COLOSSIN-B-RELATED"/>
    <property type="match status" value="1"/>
</dbReference>
<evidence type="ECO:0000256" key="3">
    <source>
        <dbReference type="ARBA" id="ARBA00022525"/>
    </source>
</evidence>
<dbReference type="InterPro" id="IPR005046">
    <property type="entry name" value="DUF285"/>
</dbReference>
<gene>
    <name evidence="8" type="ORF">IAA28_07245</name>
</gene>
<evidence type="ECO:0000256" key="1">
    <source>
        <dbReference type="ARBA" id="ARBA00004196"/>
    </source>
</evidence>
<keyword evidence="3" id="KW-0964">Secreted</keyword>
<evidence type="ECO:0000256" key="2">
    <source>
        <dbReference type="ARBA" id="ARBA00007257"/>
    </source>
</evidence>
<feature type="domain" description="SpaA-like prealbumin fold" evidence="7">
    <location>
        <begin position="1127"/>
        <end position="1216"/>
    </location>
</feature>
<feature type="domain" description="SpaA-like prealbumin fold" evidence="7">
    <location>
        <begin position="1413"/>
        <end position="1499"/>
    </location>
</feature>
<evidence type="ECO:0000256" key="5">
    <source>
        <dbReference type="SAM" id="MobiDB-lite"/>
    </source>
</evidence>